<keyword evidence="3 6" id="KW-0812">Transmembrane</keyword>
<dbReference type="PANTHER" id="PTHR32196:SF72">
    <property type="entry name" value="RIBOSE IMPORT PERMEASE PROTEIN RBSC"/>
    <property type="match status" value="1"/>
</dbReference>
<protein>
    <submittedName>
        <fullName evidence="7">ABC transporter permease</fullName>
    </submittedName>
</protein>
<evidence type="ECO:0000256" key="6">
    <source>
        <dbReference type="SAM" id="Phobius"/>
    </source>
</evidence>
<feature type="transmembrane region" description="Helical" evidence="6">
    <location>
        <begin position="12"/>
        <end position="30"/>
    </location>
</feature>
<proteinExistence type="predicted"/>
<feature type="transmembrane region" description="Helical" evidence="6">
    <location>
        <begin position="36"/>
        <end position="58"/>
    </location>
</feature>
<evidence type="ECO:0000256" key="1">
    <source>
        <dbReference type="ARBA" id="ARBA00004651"/>
    </source>
</evidence>
<feature type="transmembrane region" description="Helical" evidence="6">
    <location>
        <begin position="91"/>
        <end position="110"/>
    </location>
</feature>
<dbReference type="AlphaFoldDB" id="A0A7C5KCN3"/>
<feature type="transmembrane region" description="Helical" evidence="6">
    <location>
        <begin position="206"/>
        <end position="225"/>
    </location>
</feature>
<dbReference type="GO" id="GO:0022857">
    <property type="term" value="F:transmembrane transporter activity"/>
    <property type="evidence" value="ECO:0007669"/>
    <property type="project" value="InterPro"/>
</dbReference>
<feature type="transmembrane region" description="Helical" evidence="6">
    <location>
        <begin position="65"/>
        <end position="85"/>
    </location>
</feature>
<dbReference type="PANTHER" id="PTHR32196">
    <property type="entry name" value="ABC TRANSPORTER PERMEASE PROTEIN YPHD-RELATED-RELATED"/>
    <property type="match status" value="1"/>
</dbReference>
<gene>
    <name evidence="7" type="ORF">ENL70_06610</name>
</gene>
<sequence length="312" mass="33196">MQLLKRRESMILFFIVALIIFFSIVTSGRFASYSNIIQILVNAVPIIISSIGMTMIIITAGIDVSAGSVVGLVGMTVSVLSLQGIWSPYDWIIGLLLGALLGFFNAILIWNLKIAPIIATLATMGIYRSLVFTVSGGRWAIGMPSLLLWIGSGTIFGIPFSIFLMVALIIYFIYFMARRVTGRNIYAIGNNIEAARTAGVPVGKTIFFIYTLAGMLYAISAFAILGRTGLAQSTMGTGFELEVIAAVVIGGTNILGGEGTIIGSLIGALLVAVIEDGIVLANIPPLLTDFVLGALILIAISIDVVIKRREIA</sequence>
<dbReference type="Pfam" id="PF02653">
    <property type="entry name" value="BPD_transp_2"/>
    <property type="match status" value="1"/>
</dbReference>
<comment type="subcellular location">
    <subcellularLocation>
        <location evidence="1">Cell membrane</location>
        <topology evidence="1">Multi-pass membrane protein</topology>
    </subcellularLocation>
</comment>
<evidence type="ECO:0000256" key="4">
    <source>
        <dbReference type="ARBA" id="ARBA00022989"/>
    </source>
</evidence>
<keyword evidence="2" id="KW-1003">Cell membrane</keyword>
<dbReference type="GO" id="GO:0005886">
    <property type="term" value="C:plasma membrane"/>
    <property type="evidence" value="ECO:0007669"/>
    <property type="project" value="UniProtKB-SubCell"/>
</dbReference>
<dbReference type="InterPro" id="IPR001851">
    <property type="entry name" value="ABC_transp_permease"/>
</dbReference>
<keyword evidence="5 6" id="KW-0472">Membrane</keyword>
<dbReference type="CDD" id="cd06579">
    <property type="entry name" value="TM_PBP1_transp_AraH_like"/>
    <property type="match status" value="1"/>
</dbReference>
<keyword evidence="4 6" id="KW-1133">Transmembrane helix</keyword>
<feature type="transmembrane region" description="Helical" evidence="6">
    <location>
        <begin position="237"/>
        <end position="255"/>
    </location>
</feature>
<reference evidence="7" key="1">
    <citation type="journal article" date="2020" name="mSystems">
        <title>Genome- and Community-Level Interaction Insights into Carbon Utilization and Element Cycling Functions of Hydrothermarchaeota in Hydrothermal Sediment.</title>
        <authorList>
            <person name="Zhou Z."/>
            <person name="Liu Y."/>
            <person name="Xu W."/>
            <person name="Pan J."/>
            <person name="Luo Z.H."/>
            <person name="Li M."/>
        </authorList>
    </citation>
    <scope>NUCLEOTIDE SEQUENCE [LARGE SCALE GENOMIC DNA]</scope>
    <source>
        <strain evidence="7">SpSt-1019</strain>
    </source>
</reference>
<feature type="transmembrane region" description="Helical" evidence="6">
    <location>
        <begin position="287"/>
        <end position="306"/>
    </location>
</feature>
<feature type="transmembrane region" description="Helical" evidence="6">
    <location>
        <begin position="147"/>
        <end position="174"/>
    </location>
</feature>
<evidence type="ECO:0000313" key="7">
    <source>
        <dbReference type="EMBL" id="HHI66199.1"/>
    </source>
</evidence>
<feature type="transmembrane region" description="Helical" evidence="6">
    <location>
        <begin position="117"/>
        <end position="141"/>
    </location>
</feature>
<comment type="caution">
    <text evidence="7">The sequence shown here is derived from an EMBL/GenBank/DDBJ whole genome shotgun (WGS) entry which is preliminary data.</text>
</comment>
<accession>A0A7C5KCN3</accession>
<dbReference type="EMBL" id="DRUY01000221">
    <property type="protein sequence ID" value="HHI66199.1"/>
    <property type="molecule type" value="Genomic_DNA"/>
</dbReference>
<evidence type="ECO:0000256" key="3">
    <source>
        <dbReference type="ARBA" id="ARBA00022692"/>
    </source>
</evidence>
<evidence type="ECO:0000256" key="2">
    <source>
        <dbReference type="ARBA" id="ARBA00022475"/>
    </source>
</evidence>
<evidence type="ECO:0000256" key="5">
    <source>
        <dbReference type="ARBA" id="ARBA00023136"/>
    </source>
</evidence>
<name>A0A7C5KCN3_9BACT</name>
<organism evidence="7">
    <name type="scientific">Thermodesulfobium narugense</name>
    <dbReference type="NCBI Taxonomy" id="184064"/>
    <lineage>
        <taxon>Bacteria</taxon>
        <taxon>Pseudomonadati</taxon>
        <taxon>Thermodesulfobiota</taxon>
        <taxon>Thermodesulfobiia</taxon>
        <taxon>Thermodesulfobiales</taxon>
        <taxon>Thermodesulfobiaceae</taxon>
        <taxon>Thermodesulfobium</taxon>
    </lineage>
</organism>